<evidence type="ECO:0000256" key="3">
    <source>
        <dbReference type="ARBA" id="ARBA00022475"/>
    </source>
</evidence>
<name>A0A498BST3_9GAMM</name>
<evidence type="ECO:0000256" key="1">
    <source>
        <dbReference type="ARBA" id="ARBA00004651"/>
    </source>
</evidence>
<evidence type="ECO:0000256" key="2">
    <source>
        <dbReference type="ARBA" id="ARBA00022448"/>
    </source>
</evidence>
<evidence type="ECO:0000256" key="7">
    <source>
        <dbReference type="SAM" id="Phobius"/>
    </source>
</evidence>
<dbReference type="InterPro" id="IPR011701">
    <property type="entry name" value="MFS"/>
</dbReference>
<keyword evidence="2" id="KW-0813">Transport</keyword>
<keyword evidence="10" id="KW-1185">Reference proteome</keyword>
<dbReference type="Proteomes" id="UP000275461">
    <property type="component" value="Unassembled WGS sequence"/>
</dbReference>
<evidence type="ECO:0000313" key="9">
    <source>
        <dbReference type="EMBL" id="RLK47044.1"/>
    </source>
</evidence>
<feature type="transmembrane region" description="Helical" evidence="7">
    <location>
        <begin position="87"/>
        <end position="105"/>
    </location>
</feature>
<dbReference type="PANTHER" id="PTHR23517">
    <property type="entry name" value="RESISTANCE PROTEIN MDTM, PUTATIVE-RELATED-RELATED"/>
    <property type="match status" value="1"/>
</dbReference>
<keyword evidence="6 7" id="KW-0472">Membrane</keyword>
<keyword evidence="3" id="KW-1003">Cell membrane</keyword>
<dbReference type="InterPro" id="IPR005829">
    <property type="entry name" value="Sugar_transporter_CS"/>
</dbReference>
<dbReference type="Gene3D" id="1.20.1250.20">
    <property type="entry name" value="MFS general substrate transporter like domains"/>
    <property type="match status" value="1"/>
</dbReference>
<feature type="transmembrane region" description="Helical" evidence="7">
    <location>
        <begin position="143"/>
        <end position="162"/>
    </location>
</feature>
<dbReference type="AlphaFoldDB" id="A0A498BST3"/>
<feature type="transmembrane region" description="Helical" evidence="7">
    <location>
        <begin position="21"/>
        <end position="46"/>
    </location>
</feature>
<feature type="transmembrane region" description="Helical" evidence="7">
    <location>
        <begin position="111"/>
        <end position="131"/>
    </location>
</feature>
<comment type="subcellular location">
    <subcellularLocation>
        <location evidence="1">Cell membrane</location>
        <topology evidence="1">Multi-pass membrane protein</topology>
    </subcellularLocation>
</comment>
<feature type="transmembrane region" description="Helical" evidence="7">
    <location>
        <begin position="308"/>
        <end position="330"/>
    </location>
</feature>
<organism evidence="9 10">
    <name type="scientific">Alkalispirillum mobile</name>
    <dbReference type="NCBI Taxonomy" id="85925"/>
    <lineage>
        <taxon>Bacteria</taxon>
        <taxon>Pseudomonadati</taxon>
        <taxon>Pseudomonadota</taxon>
        <taxon>Gammaproteobacteria</taxon>
        <taxon>Chromatiales</taxon>
        <taxon>Ectothiorhodospiraceae</taxon>
        <taxon>Alkalispirillum</taxon>
    </lineage>
</organism>
<dbReference type="Pfam" id="PF07690">
    <property type="entry name" value="MFS_1"/>
    <property type="match status" value="1"/>
</dbReference>
<proteinExistence type="predicted"/>
<evidence type="ECO:0000256" key="5">
    <source>
        <dbReference type="ARBA" id="ARBA00022989"/>
    </source>
</evidence>
<evidence type="ECO:0000256" key="6">
    <source>
        <dbReference type="ARBA" id="ARBA00023136"/>
    </source>
</evidence>
<feature type="transmembrane region" description="Helical" evidence="7">
    <location>
        <begin position="174"/>
        <end position="192"/>
    </location>
</feature>
<feature type="domain" description="Major facilitator superfamily (MFS) profile" evidence="8">
    <location>
        <begin position="20"/>
        <end position="394"/>
    </location>
</feature>
<dbReference type="PROSITE" id="PS50850">
    <property type="entry name" value="MFS"/>
    <property type="match status" value="1"/>
</dbReference>
<feature type="transmembrane region" description="Helical" evidence="7">
    <location>
        <begin position="253"/>
        <end position="274"/>
    </location>
</feature>
<dbReference type="PANTHER" id="PTHR23517:SF2">
    <property type="entry name" value="MULTIDRUG RESISTANCE PROTEIN MDTH"/>
    <property type="match status" value="1"/>
</dbReference>
<dbReference type="InterPro" id="IPR036259">
    <property type="entry name" value="MFS_trans_sf"/>
</dbReference>
<comment type="caution">
    <text evidence="9">The sequence shown here is derived from an EMBL/GenBank/DDBJ whole genome shotgun (WGS) entry which is preliminary data.</text>
</comment>
<feature type="transmembrane region" description="Helical" evidence="7">
    <location>
        <begin position="219"/>
        <end position="241"/>
    </location>
</feature>
<feature type="transmembrane region" description="Helical" evidence="7">
    <location>
        <begin position="283"/>
        <end position="302"/>
    </location>
</feature>
<keyword evidence="5 7" id="KW-1133">Transmembrane helix</keyword>
<sequence length="408" mass="41968">MPVSDPTAAKTPLNATERRAAAGLAGVFGLRMFGLFLILPVFALYAPALEGATPLLIGLALGIYGLTQAVLQIPMGMVSDRWGRKPVIAAGLVVFAVGSVVAATADGIWGVIIGRALQGGGAIAAAVMALAADVTRETHRGRAFAVIGMSVGLAFLLALMIAPPLTALGGLQGLFWLTAGASLVGLVIVARMPRPARPAQSAVSGSLRRSFTDPDLMRLNVGIFVLHAALTGIFVALPLLIQARFGLEAAQHWRVWVPLLITSVAGMLPLLILAERRRIMHRLIPAAATAMALGLMGLGLLAEAPVAFWLFALWLYFVSFNLLEAAMPSLVSRFAPGEARGAAMGVYASAQFLGAFAGGLIGGALAGGFGAAGVMLGCAIMVSLWALLARGQRAPVPVGDPQASEGSG</sequence>
<evidence type="ECO:0000256" key="4">
    <source>
        <dbReference type="ARBA" id="ARBA00022692"/>
    </source>
</evidence>
<dbReference type="GO" id="GO:0022857">
    <property type="term" value="F:transmembrane transporter activity"/>
    <property type="evidence" value="ECO:0007669"/>
    <property type="project" value="InterPro"/>
</dbReference>
<dbReference type="PROSITE" id="PS00216">
    <property type="entry name" value="SUGAR_TRANSPORT_1"/>
    <property type="match status" value="1"/>
</dbReference>
<accession>A0A498BST3</accession>
<dbReference type="InterPro" id="IPR020846">
    <property type="entry name" value="MFS_dom"/>
</dbReference>
<dbReference type="RefSeq" id="WP_245971181.1">
    <property type="nucleotide sequence ID" value="NZ_RCDA01000004.1"/>
</dbReference>
<dbReference type="CDD" id="cd17472">
    <property type="entry name" value="MFS_YajR_like"/>
    <property type="match status" value="1"/>
</dbReference>
<evidence type="ECO:0000259" key="8">
    <source>
        <dbReference type="PROSITE" id="PS50850"/>
    </source>
</evidence>
<feature type="transmembrane region" description="Helical" evidence="7">
    <location>
        <begin position="52"/>
        <end position="75"/>
    </location>
</feature>
<dbReference type="EMBL" id="RCDA01000004">
    <property type="protein sequence ID" value="RLK47044.1"/>
    <property type="molecule type" value="Genomic_DNA"/>
</dbReference>
<protein>
    <submittedName>
        <fullName evidence="9">Putative MFS family arabinose efflux permease</fullName>
    </submittedName>
</protein>
<feature type="transmembrane region" description="Helical" evidence="7">
    <location>
        <begin position="368"/>
        <end position="388"/>
    </location>
</feature>
<gene>
    <name evidence="9" type="ORF">DFR31_2358</name>
</gene>
<dbReference type="GO" id="GO:0005886">
    <property type="term" value="C:plasma membrane"/>
    <property type="evidence" value="ECO:0007669"/>
    <property type="project" value="UniProtKB-SubCell"/>
</dbReference>
<evidence type="ECO:0000313" key="10">
    <source>
        <dbReference type="Proteomes" id="UP000275461"/>
    </source>
</evidence>
<dbReference type="InterPro" id="IPR050171">
    <property type="entry name" value="MFS_Transporters"/>
</dbReference>
<feature type="transmembrane region" description="Helical" evidence="7">
    <location>
        <begin position="342"/>
        <end position="362"/>
    </location>
</feature>
<reference evidence="9 10" key="1">
    <citation type="submission" date="2018-10" db="EMBL/GenBank/DDBJ databases">
        <title>Genomic Encyclopedia of Type Strains, Phase IV (KMG-IV): sequencing the most valuable type-strain genomes for metagenomic binning, comparative biology and taxonomic classification.</title>
        <authorList>
            <person name="Goeker M."/>
        </authorList>
    </citation>
    <scope>NUCLEOTIDE SEQUENCE [LARGE SCALE GENOMIC DNA]</scope>
    <source>
        <strain evidence="9 10">DSM 12769</strain>
    </source>
</reference>
<dbReference type="SUPFAM" id="SSF103473">
    <property type="entry name" value="MFS general substrate transporter"/>
    <property type="match status" value="1"/>
</dbReference>
<keyword evidence="4 7" id="KW-0812">Transmembrane</keyword>